<organism evidence="1">
    <name type="scientific">Anguilla anguilla</name>
    <name type="common">European freshwater eel</name>
    <name type="synonym">Muraena anguilla</name>
    <dbReference type="NCBI Taxonomy" id="7936"/>
    <lineage>
        <taxon>Eukaryota</taxon>
        <taxon>Metazoa</taxon>
        <taxon>Chordata</taxon>
        <taxon>Craniata</taxon>
        <taxon>Vertebrata</taxon>
        <taxon>Euteleostomi</taxon>
        <taxon>Actinopterygii</taxon>
        <taxon>Neopterygii</taxon>
        <taxon>Teleostei</taxon>
        <taxon>Anguilliformes</taxon>
        <taxon>Anguillidae</taxon>
        <taxon>Anguilla</taxon>
    </lineage>
</organism>
<dbReference type="AlphaFoldDB" id="A0A0E9S9U2"/>
<sequence>MPDRNLRNLPMENRPMKPSSCSLICSFSKPPCVSDVTHISRRPSNRIKSSNILNAIVV</sequence>
<proteinExistence type="predicted"/>
<name>A0A0E9S9U2_ANGAN</name>
<reference evidence="1" key="1">
    <citation type="submission" date="2014-11" db="EMBL/GenBank/DDBJ databases">
        <authorList>
            <person name="Amaro Gonzalez C."/>
        </authorList>
    </citation>
    <scope>NUCLEOTIDE SEQUENCE</scope>
</reference>
<reference evidence="1" key="2">
    <citation type="journal article" date="2015" name="Fish Shellfish Immunol.">
        <title>Early steps in the European eel (Anguilla anguilla)-Vibrio vulnificus interaction in the gills: Role of the RtxA13 toxin.</title>
        <authorList>
            <person name="Callol A."/>
            <person name="Pajuelo D."/>
            <person name="Ebbesson L."/>
            <person name="Teles M."/>
            <person name="MacKenzie S."/>
            <person name="Amaro C."/>
        </authorList>
    </citation>
    <scope>NUCLEOTIDE SEQUENCE</scope>
</reference>
<dbReference type="EMBL" id="GBXM01063412">
    <property type="protein sequence ID" value="JAH45165.1"/>
    <property type="molecule type" value="Transcribed_RNA"/>
</dbReference>
<dbReference type="EMBL" id="GBXM01070531">
    <property type="protein sequence ID" value="JAH38046.1"/>
    <property type="molecule type" value="Transcribed_RNA"/>
</dbReference>
<evidence type="ECO:0000313" key="1">
    <source>
        <dbReference type="EMBL" id="JAH38046.1"/>
    </source>
</evidence>
<accession>A0A0E9S9U2</accession>
<protein>
    <submittedName>
        <fullName evidence="1">Uncharacterized protein</fullName>
    </submittedName>
</protein>